<sequence length="879" mass="90852">MAGWGPPLRIARRTARRSIGRTLLVAALIGVPVFAASWIGLMDKAQTPTGETLARTTIGSADAQLTVSTYAKLNPWPARPSLMTGDPGMLEGTDQQPRDTSKVDPLPFLPPGSTTARALTEVGTVDVRGPGADTSVGLVTGDGRSKLTAGTFRLDGGQLPGKPTEVAVSPSLAEYLGLLDGDKLKADATLTAASGHKYQVVGLARTFTNPSLRTIFGTPDTPLATLDPNSPIVYLADLPDGTDADALSDRLLGNGLALLPRANIVDPPPDPYGGSTDAGAVAVMALVIGFGILEIVLLAGTAFAVIARRQTRDLGLVTAAGGTPRDIRRIVLAQGLFMGAIGAGGGLLLAILATLAGRPLWEKMLSTLIVSNEIPWLSLVPIAALGLLAGLAAAIVPAISAGRQTPLAALSGRFAAAGGVVRLRRPAIGLVIFGVVSTIIGSIWMSRALVEAQRQVAAQGEHYRATVTPTEQIALVLLGITATIVGLVWMLPNLVAKLAGFARFLPLSGRLALRDAARHRHRTGPAAAAIMMSVGATAAIAFAISNSIAADAEDYVPESLHGDAVLRFSPGGVTYSPVTAQRVADALPTEKTYEIGQIVQTGAKRNGPFTPTLAVVTPPTATQSGYTLMAVDPAYIARFPGYGPQAAAALRTGKIVLPSPAGIKDGKVPVSSDGDPESKSAITVPATAVASAPTAGQLSTSALISTEAAKKLGTVDPYLAVYQLEREPTGDELNAVAKLLGHDDYLHVEKGYESPARLWFLGLMAAATIVTLLGVAISVSLSAAEGRADLATLAAIGAQPRRRRNLAAAQAWVLGELGCLLGVGVGALYGYTAHAAFGSPHFMIPWREIGGIVIVVPLFAGLLAWLLTRSRLPMVSRVD</sequence>
<dbReference type="EMBL" id="BAAAHK010000004">
    <property type="protein sequence ID" value="GAA0933077.1"/>
    <property type="molecule type" value="Genomic_DNA"/>
</dbReference>
<evidence type="ECO:0000256" key="5">
    <source>
        <dbReference type="ARBA" id="ARBA00023136"/>
    </source>
</evidence>
<keyword evidence="11" id="KW-1185">Reference proteome</keyword>
<feature type="region of interest" description="Disordered" evidence="7">
    <location>
        <begin position="83"/>
        <end position="112"/>
    </location>
</feature>
<feature type="transmembrane region" description="Helical" evidence="8">
    <location>
        <begin position="849"/>
        <end position="867"/>
    </location>
</feature>
<proteinExistence type="inferred from homology"/>
<keyword evidence="4 8" id="KW-1133">Transmembrane helix</keyword>
<evidence type="ECO:0000256" key="7">
    <source>
        <dbReference type="SAM" id="MobiDB-lite"/>
    </source>
</evidence>
<comment type="subcellular location">
    <subcellularLocation>
        <location evidence="1">Cell membrane</location>
        <topology evidence="1">Multi-pass membrane protein</topology>
    </subcellularLocation>
</comment>
<organism evidence="10 11">
    <name type="scientific">Kribbella koreensis</name>
    <dbReference type="NCBI Taxonomy" id="57909"/>
    <lineage>
        <taxon>Bacteria</taxon>
        <taxon>Bacillati</taxon>
        <taxon>Actinomycetota</taxon>
        <taxon>Actinomycetes</taxon>
        <taxon>Propionibacteriales</taxon>
        <taxon>Kribbellaceae</taxon>
        <taxon>Kribbella</taxon>
    </lineage>
</organism>
<dbReference type="InterPro" id="IPR003838">
    <property type="entry name" value="ABC3_permease_C"/>
</dbReference>
<feature type="transmembrane region" description="Helical" evidence="8">
    <location>
        <begin position="526"/>
        <end position="544"/>
    </location>
</feature>
<gene>
    <name evidence="10" type="ORF">GCM10009554_17980</name>
</gene>
<feature type="transmembrane region" description="Helical" evidence="8">
    <location>
        <begin position="335"/>
        <end position="356"/>
    </location>
</feature>
<reference evidence="10 11" key="1">
    <citation type="journal article" date="2019" name="Int. J. Syst. Evol. Microbiol.">
        <title>The Global Catalogue of Microorganisms (GCM) 10K type strain sequencing project: providing services to taxonomists for standard genome sequencing and annotation.</title>
        <authorList>
            <consortium name="The Broad Institute Genomics Platform"/>
            <consortium name="The Broad Institute Genome Sequencing Center for Infectious Disease"/>
            <person name="Wu L."/>
            <person name="Ma J."/>
        </authorList>
    </citation>
    <scope>NUCLEOTIDE SEQUENCE [LARGE SCALE GENOMIC DNA]</scope>
    <source>
        <strain evidence="10 11">JCM 10977</strain>
    </source>
</reference>
<evidence type="ECO:0000256" key="8">
    <source>
        <dbReference type="SAM" id="Phobius"/>
    </source>
</evidence>
<protein>
    <recommendedName>
        <fullName evidence="9">ABC3 transporter permease C-terminal domain-containing protein</fullName>
    </recommendedName>
</protein>
<feature type="transmembrane region" description="Helical" evidence="8">
    <location>
        <begin position="758"/>
        <end position="784"/>
    </location>
</feature>
<feature type="transmembrane region" description="Helical" evidence="8">
    <location>
        <begin position="376"/>
        <end position="399"/>
    </location>
</feature>
<evidence type="ECO:0000256" key="3">
    <source>
        <dbReference type="ARBA" id="ARBA00022692"/>
    </source>
</evidence>
<feature type="transmembrane region" description="Helical" evidence="8">
    <location>
        <begin position="427"/>
        <end position="445"/>
    </location>
</feature>
<feature type="domain" description="ABC3 transporter permease C-terminal" evidence="9">
    <location>
        <begin position="763"/>
        <end position="869"/>
    </location>
</feature>
<comment type="caution">
    <text evidence="10">The sequence shown here is derived from an EMBL/GenBank/DDBJ whole genome shotgun (WGS) entry which is preliminary data.</text>
</comment>
<keyword evidence="5 8" id="KW-0472">Membrane</keyword>
<name>A0ABN1PUR8_9ACTN</name>
<evidence type="ECO:0000256" key="6">
    <source>
        <dbReference type="ARBA" id="ARBA00038076"/>
    </source>
</evidence>
<accession>A0ABN1PUR8</accession>
<dbReference type="Proteomes" id="UP001500542">
    <property type="component" value="Unassembled WGS sequence"/>
</dbReference>
<dbReference type="Pfam" id="PF02687">
    <property type="entry name" value="FtsX"/>
    <property type="match status" value="2"/>
</dbReference>
<comment type="similarity">
    <text evidence="6">Belongs to the ABC-4 integral membrane protein family.</text>
</comment>
<feature type="transmembrane region" description="Helical" evidence="8">
    <location>
        <begin position="473"/>
        <end position="505"/>
    </location>
</feature>
<dbReference type="RefSeq" id="WP_343966863.1">
    <property type="nucleotide sequence ID" value="NZ_BAAAHK010000004.1"/>
</dbReference>
<evidence type="ECO:0000313" key="10">
    <source>
        <dbReference type="EMBL" id="GAA0933077.1"/>
    </source>
</evidence>
<keyword evidence="2" id="KW-1003">Cell membrane</keyword>
<evidence type="ECO:0000256" key="4">
    <source>
        <dbReference type="ARBA" id="ARBA00022989"/>
    </source>
</evidence>
<keyword evidence="3 8" id="KW-0812">Transmembrane</keyword>
<feature type="transmembrane region" description="Helical" evidence="8">
    <location>
        <begin position="805"/>
        <end position="829"/>
    </location>
</feature>
<feature type="domain" description="ABC3 transporter permease C-terminal" evidence="9">
    <location>
        <begin position="287"/>
        <end position="406"/>
    </location>
</feature>
<dbReference type="PANTHER" id="PTHR30572">
    <property type="entry name" value="MEMBRANE COMPONENT OF TRANSPORTER-RELATED"/>
    <property type="match status" value="1"/>
</dbReference>
<dbReference type="PANTHER" id="PTHR30572:SF4">
    <property type="entry name" value="ABC TRANSPORTER PERMEASE YTRF"/>
    <property type="match status" value="1"/>
</dbReference>
<dbReference type="InterPro" id="IPR050250">
    <property type="entry name" value="Macrolide_Exporter_MacB"/>
</dbReference>
<evidence type="ECO:0000256" key="2">
    <source>
        <dbReference type="ARBA" id="ARBA00022475"/>
    </source>
</evidence>
<feature type="transmembrane region" description="Helical" evidence="8">
    <location>
        <begin position="278"/>
        <end position="306"/>
    </location>
</feature>
<evidence type="ECO:0000313" key="11">
    <source>
        <dbReference type="Proteomes" id="UP001500542"/>
    </source>
</evidence>
<evidence type="ECO:0000256" key="1">
    <source>
        <dbReference type="ARBA" id="ARBA00004651"/>
    </source>
</evidence>
<evidence type="ECO:0000259" key="9">
    <source>
        <dbReference type="Pfam" id="PF02687"/>
    </source>
</evidence>